<dbReference type="Pfam" id="PF24802">
    <property type="entry name" value="DUF7703"/>
    <property type="match status" value="1"/>
</dbReference>
<dbReference type="EMBL" id="JAVRQU010000007">
    <property type="protein sequence ID" value="KAK5700877.1"/>
    <property type="molecule type" value="Genomic_DNA"/>
</dbReference>
<feature type="transmembrane region" description="Helical" evidence="2">
    <location>
        <begin position="215"/>
        <end position="236"/>
    </location>
</feature>
<dbReference type="PANTHER" id="PTHR37013:SF6">
    <property type="entry name" value="INTEGRAL MEMBRANE PROTEIN"/>
    <property type="match status" value="1"/>
</dbReference>
<accession>A0AAN8A379</accession>
<dbReference type="Proteomes" id="UP001310594">
    <property type="component" value="Unassembled WGS sequence"/>
</dbReference>
<keyword evidence="2" id="KW-1133">Transmembrane helix</keyword>
<protein>
    <recommendedName>
        <fullName evidence="3">DUF7703 domain-containing protein</fullName>
    </recommendedName>
</protein>
<name>A0AAN8A379_9PEZI</name>
<dbReference type="PANTHER" id="PTHR37013">
    <property type="entry name" value="INTEGRAL MEMBRANE PROTEIN (AFU_ORTHOLOGUE AFUA_1G05950)-RELATED"/>
    <property type="match status" value="1"/>
</dbReference>
<keyword evidence="2" id="KW-0812">Transmembrane</keyword>
<organism evidence="4 5">
    <name type="scientific">Elasticomyces elasticus</name>
    <dbReference type="NCBI Taxonomy" id="574655"/>
    <lineage>
        <taxon>Eukaryota</taxon>
        <taxon>Fungi</taxon>
        <taxon>Dikarya</taxon>
        <taxon>Ascomycota</taxon>
        <taxon>Pezizomycotina</taxon>
        <taxon>Dothideomycetes</taxon>
        <taxon>Dothideomycetidae</taxon>
        <taxon>Mycosphaerellales</taxon>
        <taxon>Teratosphaeriaceae</taxon>
        <taxon>Elasticomyces</taxon>
    </lineage>
</organism>
<dbReference type="InterPro" id="IPR056120">
    <property type="entry name" value="DUF7703"/>
</dbReference>
<evidence type="ECO:0000313" key="5">
    <source>
        <dbReference type="Proteomes" id="UP001310594"/>
    </source>
</evidence>
<evidence type="ECO:0000256" key="1">
    <source>
        <dbReference type="SAM" id="MobiDB-lite"/>
    </source>
</evidence>
<reference evidence="4" key="1">
    <citation type="submission" date="2023-08" db="EMBL/GenBank/DDBJ databases">
        <title>Black Yeasts Isolated from many extreme environments.</title>
        <authorList>
            <person name="Coleine C."/>
            <person name="Stajich J.E."/>
            <person name="Selbmann L."/>
        </authorList>
    </citation>
    <scope>NUCLEOTIDE SEQUENCE</scope>
    <source>
        <strain evidence="4">CCFEE 5810</strain>
    </source>
</reference>
<sequence length="316" mass="35736">MDAYTMDSQFLSHAKNSTKSSTPKTFFDKHHDASAVEYIIFNALVLYNVLELLILVFTTFRRFAGLYFWSMLVAIAGLFLYTVGSMASYFNFAAKVAGLTLRAIGWPAMITGQSLVLYSRLSVMFMGEYQGIQNAMKWTIITDALINHTTTIILTFGNAYASPHQTWNRAFNVQHKFGRTCFTIQELILSSLYIWRAVSFLRNSVILNDRKRMKLVMWQLIVINSIIEGLDIFVLVQEFQAGHPVRQMIKAVVYSIKLKLEFAVLSQLVDITTESRSNFGSYAKNGHLSSAQDNDLPRIDGSRHARPHDAASTTNA</sequence>
<feature type="transmembrane region" description="Helical" evidence="2">
    <location>
        <begin position="67"/>
        <end position="90"/>
    </location>
</feature>
<feature type="transmembrane region" description="Helical" evidence="2">
    <location>
        <begin position="96"/>
        <end position="118"/>
    </location>
</feature>
<evidence type="ECO:0000313" key="4">
    <source>
        <dbReference type="EMBL" id="KAK5700877.1"/>
    </source>
</evidence>
<comment type="caution">
    <text evidence="4">The sequence shown here is derived from an EMBL/GenBank/DDBJ whole genome shotgun (WGS) entry which is preliminary data.</text>
</comment>
<dbReference type="AlphaFoldDB" id="A0AAN8A379"/>
<feature type="transmembrane region" description="Helical" evidence="2">
    <location>
        <begin position="38"/>
        <end position="60"/>
    </location>
</feature>
<proteinExistence type="predicted"/>
<feature type="domain" description="DUF7703" evidence="3">
    <location>
        <begin position="33"/>
        <end position="277"/>
    </location>
</feature>
<feature type="region of interest" description="Disordered" evidence="1">
    <location>
        <begin position="284"/>
        <end position="316"/>
    </location>
</feature>
<evidence type="ECO:0000259" key="3">
    <source>
        <dbReference type="Pfam" id="PF24802"/>
    </source>
</evidence>
<keyword evidence="2" id="KW-0472">Membrane</keyword>
<evidence type="ECO:0000256" key="2">
    <source>
        <dbReference type="SAM" id="Phobius"/>
    </source>
</evidence>
<gene>
    <name evidence="4" type="ORF">LTR97_005394</name>
</gene>
<feature type="compositionally biased region" description="Basic and acidic residues" evidence="1">
    <location>
        <begin position="295"/>
        <end position="309"/>
    </location>
</feature>